<evidence type="ECO:0000256" key="1">
    <source>
        <dbReference type="ARBA" id="ARBA00004141"/>
    </source>
</evidence>
<dbReference type="GO" id="GO:0005886">
    <property type="term" value="C:plasma membrane"/>
    <property type="evidence" value="ECO:0007669"/>
    <property type="project" value="UniProtKB-ARBA"/>
</dbReference>
<protein>
    <recommendedName>
        <fullName evidence="11">ABC-2 type transporter domain-containing protein</fullName>
    </recommendedName>
</protein>
<feature type="transmembrane region" description="Helical" evidence="6">
    <location>
        <begin position="37"/>
        <end position="55"/>
    </location>
</feature>
<feature type="transmembrane region" description="Helical" evidence="6">
    <location>
        <begin position="70"/>
        <end position="93"/>
    </location>
</feature>
<organism evidence="9 10">
    <name type="scientific">Eragrostis curvula</name>
    <name type="common">weeping love grass</name>
    <dbReference type="NCBI Taxonomy" id="38414"/>
    <lineage>
        <taxon>Eukaryota</taxon>
        <taxon>Viridiplantae</taxon>
        <taxon>Streptophyta</taxon>
        <taxon>Embryophyta</taxon>
        <taxon>Tracheophyta</taxon>
        <taxon>Spermatophyta</taxon>
        <taxon>Magnoliopsida</taxon>
        <taxon>Liliopsida</taxon>
        <taxon>Poales</taxon>
        <taxon>Poaceae</taxon>
        <taxon>PACMAD clade</taxon>
        <taxon>Chloridoideae</taxon>
        <taxon>Eragrostideae</taxon>
        <taxon>Eragrostidinae</taxon>
        <taxon>Eragrostis</taxon>
    </lineage>
</organism>
<gene>
    <name evidence="9" type="ORF">EJB05_44717</name>
</gene>
<proteinExistence type="predicted"/>
<keyword evidence="4 6" id="KW-1133">Transmembrane helix</keyword>
<comment type="subcellular location">
    <subcellularLocation>
        <location evidence="1">Membrane</location>
        <topology evidence="1">Multi-pass membrane protein</topology>
    </subcellularLocation>
</comment>
<evidence type="ECO:0000259" key="7">
    <source>
        <dbReference type="Pfam" id="PF01061"/>
    </source>
</evidence>
<feature type="non-terminal residue" evidence="9">
    <location>
        <position position="1"/>
    </location>
</feature>
<evidence type="ECO:0008006" key="11">
    <source>
        <dbReference type="Google" id="ProtNLM"/>
    </source>
</evidence>
<feature type="domain" description="ABC-2 type transporter transmembrane" evidence="7">
    <location>
        <begin position="18"/>
        <end position="228"/>
    </location>
</feature>
<feature type="transmembrane region" description="Helical" evidence="6">
    <location>
        <begin position="105"/>
        <end position="124"/>
    </location>
</feature>
<keyword evidence="2" id="KW-0813">Transport</keyword>
<dbReference type="AlphaFoldDB" id="A0A5J9TIH7"/>
<evidence type="ECO:0000256" key="5">
    <source>
        <dbReference type="ARBA" id="ARBA00023136"/>
    </source>
</evidence>
<dbReference type="GO" id="GO:0140359">
    <property type="term" value="F:ABC-type transporter activity"/>
    <property type="evidence" value="ECO:0007669"/>
    <property type="project" value="InterPro"/>
</dbReference>
<dbReference type="EMBL" id="RWGY01000039">
    <property type="protein sequence ID" value="TVU11150.1"/>
    <property type="molecule type" value="Genomic_DNA"/>
</dbReference>
<evidence type="ECO:0000256" key="2">
    <source>
        <dbReference type="ARBA" id="ARBA00022448"/>
    </source>
</evidence>
<keyword evidence="10" id="KW-1185">Reference proteome</keyword>
<dbReference type="InterPro" id="IPR013525">
    <property type="entry name" value="ABC2_TM"/>
</dbReference>
<name>A0A5J9TIH7_9POAL</name>
<evidence type="ECO:0000256" key="4">
    <source>
        <dbReference type="ARBA" id="ARBA00022989"/>
    </source>
</evidence>
<sequence length="347" mass="39682">MKVFQADGMLNIPKWNIFKVSLLRELLILKRNSPVQIFKTVQITFLAFVLATLFFRTEMKHDTIFDGNKYMGALFMAVAAVNFNGMAELTMTVNRLPIFYKLRELLGLPGWAILLSIFLLSIPTSLLESGLWTFSTYYAIGFAPSPIRFLQQLLVLFMMHQMSMSLYRLLASIGRTQVMANMLGTEALIAMFILGGFIISKDDLQPWIRWGSWASPFTYSLNAVALNECLDNRWTTICTLQAITDGTTQVFYYKNAKTTGEAILKVRGLRNEWHWYWVCVGVLLGFSLVFNILSEHCFGIKPRKIQDIEYIEQVQGGWKASINQGNLPFQPLTLVFSHINYFVDTPK</sequence>
<feature type="transmembrane region" description="Helical" evidence="6">
    <location>
        <begin position="178"/>
        <end position="199"/>
    </location>
</feature>
<evidence type="ECO:0000313" key="9">
    <source>
        <dbReference type="EMBL" id="TVU11150.1"/>
    </source>
</evidence>
<dbReference type="Proteomes" id="UP000324897">
    <property type="component" value="Chromosome 3"/>
</dbReference>
<keyword evidence="5 6" id="KW-0472">Membrane</keyword>
<feature type="non-terminal residue" evidence="9">
    <location>
        <position position="347"/>
    </location>
</feature>
<keyword evidence="3 6" id="KW-0812">Transmembrane</keyword>
<feature type="domain" description="Plant PDR ABC transporter associated" evidence="8">
    <location>
        <begin position="254"/>
        <end position="293"/>
    </location>
</feature>
<evidence type="ECO:0000256" key="6">
    <source>
        <dbReference type="SAM" id="Phobius"/>
    </source>
</evidence>
<dbReference type="OrthoDB" id="781724at2759"/>
<dbReference type="PANTHER" id="PTHR19241">
    <property type="entry name" value="ATP-BINDING CASSETTE TRANSPORTER"/>
    <property type="match status" value="1"/>
</dbReference>
<dbReference type="InterPro" id="IPR013581">
    <property type="entry name" value="PDR_assoc"/>
</dbReference>
<feature type="transmembrane region" description="Helical" evidence="6">
    <location>
        <begin position="274"/>
        <end position="294"/>
    </location>
</feature>
<dbReference type="Pfam" id="PF08370">
    <property type="entry name" value="PDR_assoc"/>
    <property type="match status" value="1"/>
</dbReference>
<accession>A0A5J9TIH7</accession>
<comment type="caution">
    <text evidence="9">The sequence shown here is derived from an EMBL/GenBank/DDBJ whole genome shotgun (WGS) entry which is preliminary data.</text>
</comment>
<evidence type="ECO:0000313" key="10">
    <source>
        <dbReference type="Proteomes" id="UP000324897"/>
    </source>
</evidence>
<evidence type="ECO:0000256" key="3">
    <source>
        <dbReference type="ARBA" id="ARBA00022692"/>
    </source>
</evidence>
<evidence type="ECO:0000259" key="8">
    <source>
        <dbReference type="Pfam" id="PF08370"/>
    </source>
</evidence>
<dbReference type="Gramene" id="TVU11150">
    <property type="protein sequence ID" value="TVU11150"/>
    <property type="gene ID" value="EJB05_44717"/>
</dbReference>
<reference evidence="9 10" key="1">
    <citation type="journal article" date="2019" name="Sci. Rep.">
        <title>A high-quality genome of Eragrostis curvula grass provides insights into Poaceae evolution and supports new strategies to enhance forage quality.</title>
        <authorList>
            <person name="Carballo J."/>
            <person name="Santos B.A.C.M."/>
            <person name="Zappacosta D."/>
            <person name="Garbus I."/>
            <person name="Selva J.P."/>
            <person name="Gallo C.A."/>
            <person name="Diaz A."/>
            <person name="Albertini E."/>
            <person name="Caccamo M."/>
            <person name="Echenique V."/>
        </authorList>
    </citation>
    <scope>NUCLEOTIDE SEQUENCE [LARGE SCALE GENOMIC DNA]</scope>
    <source>
        <strain evidence="10">cv. Victoria</strain>
        <tissue evidence="9">Leaf</tissue>
    </source>
</reference>
<dbReference type="Pfam" id="PF01061">
    <property type="entry name" value="ABC2_membrane"/>
    <property type="match status" value="1"/>
</dbReference>